<gene>
    <name evidence="4" type="ORF">LL252_00520</name>
</gene>
<dbReference type="InterPro" id="IPR050300">
    <property type="entry name" value="GDXG_lipolytic_enzyme"/>
</dbReference>
<dbReference type="Proteomes" id="UP001108027">
    <property type="component" value="Unassembled WGS sequence"/>
</dbReference>
<evidence type="ECO:0000256" key="1">
    <source>
        <dbReference type="ARBA" id="ARBA00010515"/>
    </source>
</evidence>
<name>A0A9Q3UKZ1_9GAMM</name>
<reference evidence="4" key="1">
    <citation type="submission" date="2021-10" db="EMBL/GenBank/DDBJ databases">
        <title>The diversity and Nitrogen Metabolism of Culturable Nitrate-Utilizing Bacteria Within the Oxygen Minimum Zone of the Changjiang (Yangtze River)Estuary.</title>
        <authorList>
            <person name="Zhang D."/>
            <person name="Zheng J."/>
            <person name="Liu S."/>
            <person name="He W."/>
        </authorList>
    </citation>
    <scope>NUCLEOTIDE SEQUENCE</scope>
    <source>
        <strain evidence="4">FXH-223</strain>
    </source>
</reference>
<feature type="domain" description="Alpha/beta hydrolase fold-3" evidence="3">
    <location>
        <begin position="84"/>
        <end position="283"/>
    </location>
</feature>
<evidence type="ECO:0000256" key="2">
    <source>
        <dbReference type="ARBA" id="ARBA00022801"/>
    </source>
</evidence>
<keyword evidence="5" id="KW-1185">Reference proteome</keyword>
<dbReference type="AlphaFoldDB" id="A0A9Q3UKZ1"/>
<evidence type="ECO:0000313" key="5">
    <source>
        <dbReference type="Proteomes" id="UP001108027"/>
    </source>
</evidence>
<dbReference type="Pfam" id="PF07859">
    <property type="entry name" value="Abhydrolase_3"/>
    <property type="match status" value="1"/>
</dbReference>
<dbReference type="PANTHER" id="PTHR48081:SF30">
    <property type="entry name" value="ACETYL-HYDROLASE LIPR-RELATED"/>
    <property type="match status" value="1"/>
</dbReference>
<dbReference type="InterPro" id="IPR013094">
    <property type="entry name" value="AB_hydrolase_3"/>
</dbReference>
<comment type="caution">
    <text evidence="4">The sequence shown here is derived from an EMBL/GenBank/DDBJ whole genome shotgun (WGS) entry which is preliminary data.</text>
</comment>
<dbReference type="GO" id="GO:0004806">
    <property type="term" value="F:triacylglycerol lipase activity"/>
    <property type="evidence" value="ECO:0007669"/>
    <property type="project" value="TreeGrafter"/>
</dbReference>
<dbReference type="PANTHER" id="PTHR48081">
    <property type="entry name" value="AB HYDROLASE SUPERFAMILY PROTEIN C4A8.06C"/>
    <property type="match status" value="1"/>
</dbReference>
<sequence>MSCIRENGGEAPGPSQRLIAATLRGALKSLLSPAFQARAPVSLQRRWLATVARATLPARGVPRHPTRFAGVPVEVVGQGRAGTVLYLHGGGYIAGGPATHRALTTRLAKALDATVMVVDYRLAPEHPSPAALDDTLAVYRALLDHGHRPERLAVAGDSAGGGLSLAFLQHLRDGGALPLPAAGVLLSPWLDLTLAHTPEHVAGEAMLSRAWLDFAARAYAGERRGRPEVSPLLGNLNGLPPLLIQCGGDEILGADSERLADALDRADTEGRYQRFADRWHVFQLHAGVLADADRALASIRDFLAGHFHGEARP</sequence>
<evidence type="ECO:0000313" key="4">
    <source>
        <dbReference type="EMBL" id="MCC4307039.1"/>
    </source>
</evidence>
<accession>A0A9Q3UKZ1</accession>
<evidence type="ECO:0000259" key="3">
    <source>
        <dbReference type="Pfam" id="PF07859"/>
    </source>
</evidence>
<proteinExistence type="inferred from homology"/>
<dbReference type="SUPFAM" id="SSF53474">
    <property type="entry name" value="alpha/beta-Hydrolases"/>
    <property type="match status" value="1"/>
</dbReference>
<dbReference type="InterPro" id="IPR029058">
    <property type="entry name" value="AB_hydrolase_fold"/>
</dbReference>
<organism evidence="4 5">
    <name type="scientific">Alloalcanivorax marinus</name>
    <dbReference type="NCBI Taxonomy" id="1177169"/>
    <lineage>
        <taxon>Bacteria</taxon>
        <taxon>Pseudomonadati</taxon>
        <taxon>Pseudomonadota</taxon>
        <taxon>Gammaproteobacteria</taxon>
        <taxon>Oceanospirillales</taxon>
        <taxon>Alcanivoracaceae</taxon>
        <taxon>Alloalcanivorax</taxon>
    </lineage>
</organism>
<keyword evidence="2 4" id="KW-0378">Hydrolase</keyword>
<comment type="similarity">
    <text evidence="1">Belongs to the 'GDXG' lipolytic enzyme family.</text>
</comment>
<dbReference type="Gene3D" id="3.40.50.1820">
    <property type="entry name" value="alpha/beta hydrolase"/>
    <property type="match status" value="1"/>
</dbReference>
<protein>
    <submittedName>
        <fullName evidence="4">Alpha/beta hydrolase</fullName>
    </submittedName>
</protein>
<dbReference type="RefSeq" id="WP_228232142.1">
    <property type="nucleotide sequence ID" value="NZ_JAJGNA010000001.1"/>
</dbReference>
<dbReference type="EMBL" id="JAJGNA010000001">
    <property type="protein sequence ID" value="MCC4307039.1"/>
    <property type="molecule type" value="Genomic_DNA"/>
</dbReference>